<comment type="caution">
    <text evidence="2">The sequence shown here is derived from an EMBL/GenBank/DDBJ whole genome shotgun (WGS) entry which is preliminary data.</text>
</comment>
<keyword evidence="3" id="KW-1185">Reference proteome</keyword>
<evidence type="ECO:0000313" key="3">
    <source>
        <dbReference type="Proteomes" id="UP000709336"/>
    </source>
</evidence>
<sequence>MPRPRKSLISLTDTPYYHCVSRCVRRAFLCGKDKFTGQCYEHRRQWVEDRLLRLAAVFAIDICAFAVMSNHTHVVLHVNREAALGWSTKEVLVRWHKLHQGTLLTRRFVHEKETSAMSAVEHNAVEKIADIYRQRLHDISWFMRSLNEYIARQANKEDKCSGRFWEGRFKSQALLDETSLAACMAYVDLNPVRARMAKTPEQSNHTSIQKRISAAKSNRQPASLLSFAGNPRKDMPIGLPFRLEEYLQLVEETGRHFHPRKRGTIISNQPILKRAGLNSVDWNWLVASIETEFTTTICAPLIMRKLDKRGYQDTA</sequence>
<dbReference type="Gene3D" id="3.30.70.1290">
    <property type="entry name" value="Transposase IS200-like"/>
    <property type="match status" value="1"/>
</dbReference>
<dbReference type="Proteomes" id="UP000709336">
    <property type="component" value="Unassembled WGS sequence"/>
</dbReference>
<organism evidence="2 3">
    <name type="scientific">Alteromonas ponticola</name>
    <dbReference type="NCBI Taxonomy" id="2720613"/>
    <lineage>
        <taxon>Bacteria</taxon>
        <taxon>Pseudomonadati</taxon>
        <taxon>Pseudomonadota</taxon>
        <taxon>Gammaproteobacteria</taxon>
        <taxon>Alteromonadales</taxon>
        <taxon>Alteromonadaceae</taxon>
        <taxon>Alteromonas/Salinimonas group</taxon>
        <taxon>Alteromonas</taxon>
    </lineage>
</organism>
<dbReference type="EMBL" id="JAATNW010000007">
    <property type="protein sequence ID" value="NMH60979.1"/>
    <property type="molecule type" value="Genomic_DNA"/>
</dbReference>
<dbReference type="SMART" id="SM01321">
    <property type="entry name" value="Y1_Tnp"/>
    <property type="match status" value="1"/>
</dbReference>
<dbReference type="InterPro" id="IPR036515">
    <property type="entry name" value="Transposase_17_sf"/>
</dbReference>
<dbReference type="RefSeq" id="WP_169211544.1">
    <property type="nucleotide sequence ID" value="NZ_JAATNW010000007.1"/>
</dbReference>
<name>A0ABX1R3G1_9ALTE</name>
<dbReference type="PANTHER" id="PTHR34322">
    <property type="entry name" value="TRANSPOSASE, Y1_TNP DOMAIN-CONTAINING"/>
    <property type="match status" value="1"/>
</dbReference>
<feature type="domain" description="Transposase IS200-like" evidence="1">
    <location>
        <begin position="12"/>
        <end position="190"/>
    </location>
</feature>
<protein>
    <submittedName>
        <fullName evidence="2">Transposase</fullName>
    </submittedName>
</protein>
<evidence type="ECO:0000259" key="1">
    <source>
        <dbReference type="SMART" id="SM01321"/>
    </source>
</evidence>
<accession>A0ABX1R3G1</accession>
<dbReference type="InterPro" id="IPR002686">
    <property type="entry name" value="Transposase_17"/>
</dbReference>
<dbReference type="PANTHER" id="PTHR34322:SF2">
    <property type="entry name" value="TRANSPOSASE IS200-LIKE DOMAIN-CONTAINING PROTEIN"/>
    <property type="match status" value="1"/>
</dbReference>
<dbReference type="SUPFAM" id="SSF143422">
    <property type="entry name" value="Transposase IS200-like"/>
    <property type="match status" value="1"/>
</dbReference>
<proteinExistence type="predicted"/>
<reference evidence="2 3" key="1">
    <citation type="submission" date="2020-03" db="EMBL/GenBank/DDBJ databases">
        <title>Alteromonas ponticola sp. nov., isolated from seawater.</title>
        <authorList>
            <person name="Yoon J.-H."/>
            <person name="Kim Y.-O."/>
        </authorList>
    </citation>
    <scope>NUCLEOTIDE SEQUENCE [LARGE SCALE GENOMIC DNA]</scope>
    <source>
        <strain evidence="2 3">MYP5</strain>
    </source>
</reference>
<gene>
    <name evidence="2" type="ORF">HCJ96_13165</name>
</gene>
<evidence type="ECO:0000313" key="2">
    <source>
        <dbReference type="EMBL" id="NMH60979.1"/>
    </source>
</evidence>